<gene>
    <name evidence="2" type="primary">LOC108625067</name>
</gene>
<dbReference type="KEGG" id="ccal:108625067"/>
<dbReference type="GeneID" id="108625067"/>
<sequence>MNLTYRIQFPSERIVKELKIDGIDAICKPEDVHLAFLYTNIYDSHRLIIKIHEALQYLKPGQGLILTGYTLLTHFSNELLYLIGCAFDYVNIRVHNDVGLIITLEHYNYNDEVLKYLNEIKRASWIAQEQRSTILEIFHPLILYEGCELCRTSDFNHWIIKTYVRSALDLLKRYKFLFNTK</sequence>
<proteinExistence type="predicted"/>
<dbReference type="AlphaFoldDB" id="A0AAJ7IZC3"/>
<dbReference type="RefSeq" id="XP_017880268.1">
    <property type="nucleotide sequence ID" value="XM_018024779.2"/>
</dbReference>
<keyword evidence="1" id="KW-1185">Reference proteome</keyword>
<protein>
    <submittedName>
        <fullName evidence="2">Uncharacterized protein LOC108625067</fullName>
    </submittedName>
</protein>
<organism evidence="1 2">
    <name type="scientific">Ceratina calcarata</name>
    <dbReference type="NCBI Taxonomy" id="156304"/>
    <lineage>
        <taxon>Eukaryota</taxon>
        <taxon>Metazoa</taxon>
        <taxon>Ecdysozoa</taxon>
        <taxon>Arthropoda</taxon>
        <taxon>Hexapoda</taxon>
        <taxon>Insecta</taxon>
        <taxon>Pterygota</taxon>
        <taxon>Neoptera</taxon>
        <taxon>Endopterygota</taxon>
        <taxon>Hymenoptera</taxon>
        <taxon>Apocrita</taxon>
        <taxon>Aculeata</taxon>
        <taxon>Apoidea</taxon>
        <taxon>Anthophila</taxon>
        <taxon>Apidae</taxon>
        <taxon>Ceratina</taxon>
        <taxon>Zadontomerus</taxon>
    </lineage>
</organism>
<evidence type="ECO:0000313" key="1">
    <source>
        <dbReference type="Proteomes" id="UP000694925"/>
    </source>
</evidence>
<evidence type="ECO:0000313" key="2">
    <source>
        <dbReference type="RefSeq" id="XP_017880268.1"/>
    </source>
</evidence>
<accession>A0AAJ7IZC3</accession>
<dbReference type="Proteomes" id="UP000694925">
    <property type="component" value="Unplaced"/>
</dbReference>
<name>A0AAJ7IZC3_9HYME</name>
<reference evidence="2" key="1">
    <citation type="submission" date="2025-08" db="UniProtKB">
        <authorList>
            <consortium name="RefSeq"/>
        </authorList>
    </citation>
    <scope>IDENTIFICATION</scope>
    <source>
        <tissue evidence="2">Whole body</tissue>
    </source>
</reference>